<dbReference type="SUPFAM" id="SSF53098">
    <property type="entry name" value="Ribonuclease H-like"/>
    <property type="match status" value="1"/>
</dbReference>
<dbReference type="InterPro" id="IPR012337">
    <property type="entry name" value="RNaseH-like_sf"/>
</dbReference>
<organism evidence="1 2">
    <name type="scientific">Orchesella dallaii</name>
    <dbReference type="NCBI Taxonomy" id="48710"/>
    <lineage>
        <taxon>Eukaryota</taxon>
        <taxon>Metazoa</taxon>
        <taxon>Ecdysozoa</taxon>
        <taxon>Arthropoda</taxon>
        <taxon>Hexapoda</taxon>
        <taxon>Collembola</taxon>
        <taxon>Entomobryomorpha</taxon>
        <taxon>Entomobryoidea</taxon>
        <taxon>Orchesellidae</taxon>
        <taxon>Orchesellinae</taxon>
        <taxon>Orchesella</taxon>
    </lineage>
</organism>
<dbReference type="EMBL" id="CAXLJM020000061">
    <property type="protein sequence ID" value="CAL8119834.1"/>
    <property type="molecule type" value="Genomic_DNA"/>
</dbReference>
<gene>
    <name evidence="1" type="ORF">ODALV1_LOCUS18740</name>
</gene>
<evidence type="ECO:0000313" key="2">
    <source>
        <dbReference type="Proteomes" id="UP001642540"/>
    </source>
</evidence>
<keyword evidence="2" id="KW-1185">Reference proteome</keyword>
<evidence type="ECO:0000313" key="1">
    <source>
        <dbReference type="EMBL" id="CAL8119834.1"/>
    </source>
</evidence>
<proteinExistence type="predicted"/>
<comment type="caution">
    <text evidence="1">The sequence shown here is derived from an EMBL/GenBank/DDBJ whole genome shotgun (WGS) entry which is preliminary data.</text>
</comment>
<name>A0ABP1R4V2_9HEXA</name>
<reference evidence="1 2" key="1">
    <citation type="submission" date="2024-08" db="EMBL/GenBank/DDBJ databases">
        <authorList>
            <person name="Cucini C."/>
            <person name="Frati F."/>
        </authorList>
    </citation>
    <scope>NUCLEOTIDE SEQUENCE [LARGE SCALE GENOMIC DNA]</scope>
</reference>
<dbReference type="PANTHER" id="PTHR37162:SF10">
    <property type="entry name" value="DUF4371 DOMAIN-CONTAINING PROTEIN"/>
    <property type="match status" value="1"/>
</dbReference>
<dbReference type="Proteomes" id="UP001642540">
    <property type="component" value="Unassembled WGS sequence"/>
</dbReference>
<accession>A0ABP1R4V2</accession>
<dbReference type="PANTHER" id="PTHR37162">
    <property type="entry name" value="HAT FAMILY DIMERISATION DOMAINCONTAINING PROTEIN-RELATED"/>
    <property type="match status" value="1"/>
</dbReference>
<sequence length="408" mass="46106">MAQAGRRKCHFNSDLEKEFGFLEKRQKNDPSVVYCTVCNNTFSIANSGRSQIIKHLTTDLHKKGEQAKASSKKLDQFFTSVKPKQEDFELAAREGTIAYHTVVHDHSFNSVTCTSKLLKAFYDAKFLCAKTKCEKIVTNVLVPASLDIVRKDLDNCNFVTASVDCSNHKSIKLMPVLLRYFSTENGIQIKLIDMHSLKCETSEVITTALLDSLAKYNVTEKLIGICADNTNTNFGGINRKGKVNVFYKLKESLGRDLVGIGCAAHIVHNSVETAADCLPLDVEAILAKIYKYFSIYTVRTESLKEFCEFVNIEYKGLLATSKTRWLSLGKSLERLLELYEGVKSYFLSESTCPKVLRSFFNNETTEIYLWFLHGQLCVFTQAILQIQKQDISGIETFIVVKNLKNLLR</sequence>
<protein>
    <submittedName>
        <fullName evidence="1">Uncharacterized protein</fullName>
    </submittedName>
</protein>